<protein>
    <recommendedName>
        <fullName evidence="3">DUF4336 domain-containing protein</fullName>
    </recommendedName>
</protein>
<dbReference type="EMBL" id="AWFF01000033">
    <property type="protein sequence ID" value="KCZ54841.1"/>
    <property type="molecule type" value="Genomic_DNA"/>
</dbReference>
<dbReference type="SUPFAM" id="SSF56281">
    <property type="entry name" value="Metallo-hydrolase/oxidoreductase"/>
    <property type="match status" value="1"/>
</dbReference>
<dbReference type="eggNOG" id="COG4221">
    <property type="taxonomic scope" value="Bacteria"/>
</dbReference>
<dbReference type="InterPro" id="IPR036866">
    <property type="entry name" value="RibonucZ/Hydroxyglut_hydro"/>
</dbReference>
<dbReference type="InterPro" id="IPR025638">
    <property type="entry name" value="DUF4336"/>
</dbReference>
<keyword evidence="2" id="KW-1185">Reference proteome</keyword>
<dbReference type="AlphaFoldDB" id="A0A062U3C9"/>
<dbReference type="OrthoDB" id="450111at2"/>
<gene>
    <name evidence="1" type="ORF">HY29_13020</name>
</gene>
<dbReference type="PANTHER" id="PTHR33835">
    <property type="entry name" value="YALI0C07656P"/>
    <property type="match status" value="1"/>
</dbReference>
<name>A0A062U3C9_9PROT</name>
<accession>A0A062U3C9</accession>
<dbReference type="Proteomes" id="UP000027037">
    <property type="component" value="Unassembled WGS sequence"/>
</dbReference>
<comment type="caution">
    <text evidence="1">The sequence shown here is derived from an EMBL/GenBank/DDBJ whole genome shotgun (WGS) entry which is preliminary data.</text>
</comment>
<dbReference type="Pfam" id="PF14234">
    <property type="entry name" value="DUF4336"/>
    <property type="match status" value="1"/>
</dbReference>
<evidence type="ECO:0000313" key="1">
    <source>
        <dbReference type="EMBL" id="KCZ54841.1"/>
    </source>
</evidence>
<organism evidence="1 2">
    <name type="scientific">Hyphomonas beringensis</name>
    <dbReference type="NCBI Taxonomy" id="1280946"/>
    <lineage>
        <taxon>Bacteria</taxon>
        <taxon>Pseudomonadati</taxon>
        <taxon>Pseudomonadota</taxon>
        <taxon>Alphaproteobacteria</taxon>
        <taxon>Hyphomonadales</taxon>
        <taxon>Hyphomonadaceae</taxon>
        <taxon>Hyphomonas</taxon>
    </lineage>
</organism>
<dbReference type="STRING" id="1280946.HY29_13020"/>
<sequence>MLTEVEENIWLVDGPNVNFYGYPYSTRMVIVRLPDGALWVWSPIQLTDELKEAVNALGRVAHLISPNKIHHLFLQDWKAAWPDAKLWGPASTIKKRKDLKFEPALQHTPPADWQGVIDQFWFTGSLFMDEVAFLHTASGTAIFADLSENFSQSFLERYWKSWQRMIANVWGIVQGKGYAPLEWRLSWINRSSARQTILRLIGRKPEHVIMAHGEWIDTGADAFLRRAFSWLLKE</sequence>
<evidence type="ECO:0000313" key="2">
    <source>
        <dbReference type="Proteomes" id="UP000027037"/>
    </source>
</evidence>
<evidence type="ECO:0008006" key="3">
    <source>
        <dbReference type="Google" id="ProtNLM"/>
    </source>
</evidence>
<dbReference type="RefSeq" id="WP_034795332.1">
    <property type="nucleotide sequence ID" value="NZ_AWFF01000033.1"/>
</dbReference>
<dbReference type="PATRIC" id="fig|1280946.3.peg.1613"/>
<reference evidence="1 2" key="1">
    <citation type="journal article" date="2014" name="Antonie Van Leeuwenhoek">
        <title>Hyphomonas beringensis sp. nov. and Hyphomonas chukchiensis sp. nov., isolated from surface seawater of the Bering Sea and Chukchi Sea.</title>
        <authorList>
            <person name="Li C."/>
            <person name="Lai Q."/>
            <person name="Li G."/>
            <person name="Dong C."/>
            <person name="Wang J."/>
            <person name="Liao Y."/>
            <person name="Shao Z."/>
        </authorList>
    </citation>
    <scope>NUCLEOTIDE SEQUENCE [LARGE SCALE GENOMIC DNA]</scope>
    <source>
        <strain evidence="1 2">25B14_1</strain>
    </source>
</reference>
<dbReference type="PANTHER" id="PTHR33835:SF1">
    <property type="entry name" value="METALLO-BETA-LACTAMASE DOMAIN-CONTAINING PROTEIN"/>
    <property type="match status" value="1"/>
</dbReference>
<proteinExistence type="predicted"/>